<name>A0A3N4HNV8_ASCIM</name>
<evidence type="ECO:0000313" key="2">
    <source>
        <dbReference type="Proteomes" id="UP000275078"/>
    </source>
</evidence>
<evidence type="ECO:0008006" key="3">
    <source>
        <dbReference type="Google" id="ProtNLM"/>
    </source>
</evidence>
<protein>
    <recommendedName>
        <fullName evidence="3">Decapping nuclease</fullName>
    </recommendedName>
</protein>
<dbReference type="EMBL" id="ML119784">
    <property type="protein sequence ID" value="RPA74636.1"/>
    <property type="molecule type" value="Genomic_DNA"/>
</dbReference>
<organism evidence="1 2">
    <name type="scientific">Ascobolus immersus RN42</name>
    <dbReference type="NCBI Taxonomy" id="1160509"/>
    <lineage>
        <taxon>Eukaryota</taxon>
        <taxon>Fungi</taxon>
        <taxon>Dikarya</taxon>
        <taxon>Ascomycota</taxon>
        <taxon>Pezizomycotina</taxon>
        <taxon>Pezizomycetes</taxon>
        <taxon>Pezizales</taxon>
        <taxon>Ascobolaceae</taxon>
        <taxon>Ascobolus</taxon>
    </lineage>
</organism>
<gene>
    <name evidence="1" type="ORF">BJ508DRAFT_366106</name>
</gene>
<dbReference type="STRING" id="1160509.A0A3N4HNV8"/>
<accession>A0A3N4HNV8</accession>
<dbReference type="OrthoDB" id="420564at2759"/>
<keyword evidence="2" id="KW-1185">Reference proteome</keyword>
<dbReference type="AlphaFoldDB" id="A0A3N4HNV8"/>
<dbReference type="PANTHER" id="PTHR35179">
    <property type="entry name" value="PROTEIN CBG02620"/>
    <property type="match status" value="1"/>
</dbReference>
<sequence>MEIPHEIPHSSIIDDPTLTSGKTNFTALASYSWLNCSQTPTIAVPGHPAIWTPKPPGTITTLEPDRGTYFSDQNAARHPSSPLEPIFRALAITDPSFSFDNIDIVTDRTVLRKLFRFIRAGHLGKRDRFQFAVQRVGGVTLFTRNEVKTTDYFRGDRGYGFAFEKEFTCWPKGLEDSTGHHRVVKYNLCGSLGIMMRFEADAAVLEHNADDCSTSLERLLARPTERKELKVREAGKMVAHEEVVELKAAHVKTDGRFACKGVYEQLWLANTPRLLVGLQQNGVFGDIRDVDTTVDSIWKREPVLEGPVGINKWELDNEAFLRKLAVLLKTICEIAEKADGKALVIRCDDESLKVEAGEEGKEWIPKDLRDWIETGSSIKQ</sequence>
<dbReference type="PANTHER" id="PTHR35179:SF1">
    <property type="entry name" value="INTEGRAL MEMBRANE PROTEIN"/>
    <property type="match status" value="1"/>
</dbReference>
<reference evidence="1 2" key="1">
    <citation type="journal article" date="2018" name="Nat. Ecol. Evol.">
        <title>Pezizomycetes genomes reveal the molecular basis of ectomycorrhizal truffle lifestyle.</title>
        <authorList>
            <person name="Murat C."/>
            <person name="Payen T."/>
            <person name="Noel B."/>
            <person name="Kuo A."/>
            <person name="Morin E."/>
            <person name="Chen J."/>
            <person name="Kohler A."/>
            <person name="Krizsan K."/>
            <person name="Balestrini R."/>
            <person name="Da Silva C."/>
            <person name="Montanini B."/>
            <person name="Hainaut M."/>
            <person name="Levati E."/>
            <person name="Barry K.W."/>
            <person name="Belfiori B."/>
            <person name="Cichocki N."/>
            <person name="Clum A."/>
            <person name="Dockter R.B."/>
            <person name="Fauchery L."/>
            <person name="Guy J."/>
            <person name="Iotti M."/>
            <person name="Le Tacon F."/>
            <person name="Lindquist E.A."/>
            <person name="Lipzen A."/>
            <person name="Malagnac F."/>
            <person name="Mello A."/>
            <person name="Molinier V."/>
            <person name="Miyauchi S."/>
            <person name="Poulain J."/>
            <person name="Riccioni C."/>
            <person name="Rubini A."/>
            <person name="Sitrit Y."/>
            <person name="Splivallo R."/>
            <person name="Traeger S."/>
            <person name="Wang M."/>
            <person name="Zifcakova L."/>
            <person name="Wipf D."/>
            <person name="Zambonelli A."/>
            <person name="Paolocci F."/>
            <person name="Nowrousian M."/>
            <person name="Ottonello S."/>
            <person name="Baldrian P."/>
            <person name="Spatafora J.W."/>
            <person name="Henrissat B."/>
            <person name="Nagy L.G."/>
            <person name="Aury J.M."/>
            <person name="Wincker P."/>
            <person name="Grigoriev I.V."/>
            <person name="Bonfante P."/>
            <person name="Martin F.M."/>
        </authorList>
    </citation>
    <scope>NUCLEOTIDE SEQUENCE [LARGE SCALE GENOMIC DNA]</scope>
    <source>
        <strain evidence="1 2">RN42</strain>
    </source>
</reference>
<dbReference type="Proteomes" id="UP000275078">
    <property type="component" value="Unassembled WGS sequence"/>
</dbReference>
<proteinExistence type="predicted"/>
<evidence type="ECO:0000313" key="1">
    <source>
        <dbReference type="EMBL" id="RPA74636.1"/>
    </source>
</evidence>